<proteinExistence type="predicted"/>
<evidence type="ECO:0000313" key="2">
    <source>
        <dbReference type="EMBL" id="GAA1833361.1"/>
    </source>
</evidence>
<name>A0ABN2MNH4_9MICO</name>
<sequence>MIRARPAQSASHLLARSLAEQAERERVEAEAARAARTPPPKPRPKPVAATTTDPSPPLRDPSRKHWQDLDADALNRF</sequence>
<gene>
    <name evidence="2" type="ORF">GCM10009750_17110</name>
</gene>
<accession>A0ABN2MNH4</accession>
<protein>
    <submittedName>
        <fullName evidence="2">Uncharacterized protein</fullName>
    </submittedName>
</protein>
<evidence type="ECO:0000313" key="3">
    <source>
        <dbReference type="Proteomes" id="UP001501746"/>
    </source>
</evidence>
<feature type="compositionally biased region" description="Basic and acidic residues" evidence="1">
    <location>
        <begin position="60"/>
        <end position="77"/>
    </location>
</feature>
<dbReference type="RefSeq" id="WP_157428594.1">
    <property type="nucleotide sequence ID" value="NZ_BAAANK010000004.1"/>
</dbReference>
<evidence type="ECO:0000256" key="1">
    <source>
        <dbReference type="SAM" id="MobiDB-lite"/>
    </source>
</evidence>
<dbReference type="EMBL" id="BAAANK010000004">
    <property type="protein sequence ID" value="GAA1833361.1"/>
    <property type="molecule type" value="Genomic_DNA"/>
</dbReference>
<feature type="compositionally biased region" description="Basic and acidic residues" evidence="1">
    <location>
        <begin position="21"/>
        <end position="33"/>
    </location>
</feature>
<comment type="caution">
    <text evidence="2">The sequence shown here is derived from an EMBL/GenBank/DDBJ whole genome shotgun (WGS) entry which is preliminary data.</text>
</comment>
<keyword evidence="3" id="KW-1185">Reference proteome</keyword>
<feature type="region of interest" description="Disordered" evidence="1">
    <location>
        <begin position="1"/>
        <end position="77"/>
    </location>
</feature>
<dbReference type="Proteomes" id="UP001501746">
    <property type="component" value="Unassembled WGS sequence"/>
</dbReference>
<organism evidence="2 3">
    <name type="scientific">Agromyces salentinus</name>
    <dbReference type="NCBI Taxonomy" id="269421"/>
    <lineage>
        <taxon>Bacteria</taxon>
        <taxon>Bacillati</taxon>
        <taxon>Actinomycetota</taxon>
        <taxon>Actinomycetes</taxon>
        <taxon>Micrococcales</taxon>
        <taxon>Microbacteriaceae</taxon>
        <taxon>Agromyces</taxon>
    </lineage>
</organism>
<reference evidence="2 3" key="1">
    <citation type="journal article" date="2019" name="Int. J. Syst. Evol. Microbiol.">
        <title>The Global Catalogue of Microorganisms (GCM) 10K type strain sequencing project: providing services to taxonomists for standard genome sequencing and annotation.</title>
        <authorList>
            <consortium name="The Broad Institute Genomics Platform"/>
            <consortium name="The Broad Institute Genome Sequencing Center for Infectious Disease"/>
            <person name="Wu L."/>
            <person name="Ma J."/>
        </authorList>
    </citation>
    <scope>NUCLEOTIDE SEQUENCE [LARGE SCALE GENOMIC DNA]</scope>
    <source>
        <strain evidence="2 3">JCM 14323</strain>
    </source>
</reference>